<dbReference type="EMBL" id="CP023434">
    <property type="protein sequence ID" value="AXY26539.1"/>
    <property type="molecule type" value="Genomic_DNA"/>
</dbReference>
<keyword evidence="7" id="KW-1185">Reference proteome</keyword>
<dbReference type="GO" id="GO:0005737">
    <property type="term" value="C:cytoplasm"/>
    <property type="evidence" value="ECO:0007669"/>
    <property type="project" value="UniProtKB-ARBA"/>
</dbReference>
<dbReference type="PANTHER" id="PTHR10724:SF7">
    <property type="entry name" value="SMALL RIBOSOMAL SUBUNIT PROTEIN BS1C"/>
    <property type="match status" value="1"/>
</dbReference>
<dbReference type="PROSITE" id="PS50126">
    <property type="entry name" value="S1"/>
    <property type="match status" value="1"/>
</dbReference>
<dbReference type="FunFam" id="2.40.50.140:FF:000051">
    <property type="entry name" value="RNA-binding transcriptional accessory protein"/>
    <property type="match status" value="1"/>
</dbReference>
<dbReference type="AlphaFoldDB" id="A0A347WN82"/>
<feature type="compositionally biased region" description="Basic and acidic residues" evidence="4">
    <location>
        <begin position="131"/>
        <end position="148"/>
    </location>
</feature>
<dbReference type="GO" id="GO:0003729">
    <property type="term" value="F:mRNA binding"/>
    <property type="evidence" value="ECO:0007669"/>
    <property type="project" value="TreeGrafter"/>
</dbReference>
<feature type="domain" description="S1 motif" evidence="5">
    <location>
        <begin position="6"/>
        <end position="74"/>
    </location>
</feature>
<keyword evidence="2" id="KW-0689">Ribosomal protein</keyword>
<evidence type="ECO:0000313" key="6">
    <source>
        <dbReference type="EMBL" id="AXY26539.1"/>
    </source>
</evidence>
<feature type="compositionally biased region" description="Polar residues" evidence="4">
    <location>
        <begin position="73"/>
        <end position="82"/>
    </location>
</feature>
<dbReference type="SMART" id="SM00316">
    <property type="entry name" value="S1"/>
    <property type="match status" value="1"/>
</dbReference>
<dbReference type="NCBIfam" id="NF006363">
    <property type="entry name" value="PRK08582.1"/>
    <property type="match status" value="1"/>
</dbReference>
<dbReference type="Proteomes" id="UP000263232">
    <property type="component" value="Chromosome"/>
</dbReference>
<dbReference type="InterPro" id="IPR003029">
    <property type="entry name" value="S1_domain"/>
</dbReference>
<dbReference type="OrthoDB" id="9810507at2"/>
<proteinExistence type="inferred from homology"/>
<evidence type="ECO:0000256" key="2">
    <source>
        <dbReference type="ARBA" id="ARBA00022980"/>
    </source>
</evidence>
<dbReference type="GO" id="GO:0006412">
    <property type="term" value="P:translation"/>
    <property type="evidence" value="ECO:0007669"/>
    <property type="project" value="TreeGrafter"/>
</dbReference>
<dbReference type="GO" id="GO:1990904">
    <property type="term" value="C:ribonucleoprotein complex"/>
    <property type="evidence" value="ECO:0007669"/>
    <property type="project" value="UniProtKB-KW"/>
</dbReference>
<dbReference type="GO" id="GO:0003735">
    <property type="term" value="F:structural constituent of ribosome"/>
    <property type="evidence" value="ECO:0007669"/>
    <property type="project" value="TreeGrafter"/>
</dbReference>
<evidence type="ECO:0000256" key="1">
    <source>
        <dbReference type="ARBA" id="ARBA00006767"/>
    </source>
</evidence>
<evidence type="ECO:0000259" key="5">
    <source>
        <dbReference type="PROSITE" id="PS50126"/>
    </source>
</evidence>
<dbReference type="Gene3D" id="2.40.50.140">
    <property type="entry name" value="Nucleic acid-binding proteins"/>
    <property type="match status" value="1"/>
</dbReference>
<dbReference type="Pfam" id="PF00575">
    <property type="entry name" value="S1"/>
    <property type="match status" value="1"/>
</dbReference>
<evidence type="ECO:0000256" key="4">
    <source>
        <dbReference type="SAM" id="MobiDB-lite"/>
    </source>
</evidence>
<dbReference type="PANTHER" id="PTHR10724">
    <property type="entry name" value="30S RIBOSOMAL PROTEIN S1"/>
    <property type="match status" value="1"/>
</dbReference>
<feature type="compositionally biased region" description="Basic and acidic residues" evidence="4">
    <location>
        <begin position="92"/>
        <end position="118"/>
    </location>
</feature>
<comment type="similarity">
    <text evidence="1">Belongs to the bacterial ribosomal protein bS1 family.</text>
</comment>
<keyword evidence="3" id="KW-0687">Ribonucleoprotein</keyword>
<evidence type="ECO:0000313" key="7">
    <source>
        <dbReference type="Proteomes" id="UP000263232"/>
    </source>
</evidence>
<name>A0A347WN82_9LACT</name>
<dbReference type="KEGG" id="abae:CL176_11330"/>
<reference evidence="6 7" key="1">
    <citation type="submission" date="2017-09" db="EMBL/GenBank/DDBJ databases">
        <title>Complete genome sequence of Oxytococcus suis strain ZY16052.</title>
        <authorList>
            <person name="Li F."/>
        </authorList>
    </citation>
    <scope>NUCLEOTIDE SEQUENCE [LARGE SCALE GENOMIC DNA]</scope>
    <source>
        <strain evidence="6 7">ZY16052</strain>
    </source>
</reference>
<protein>
    <submittedName>
        <fullName evidence="6">RNA-binding protein S1</fullName>
    </submittedName>
</protein>
<sequence length="156" mass="17391">MTVEAGQIVSGKVTGITNFGAFVNLPENQSGLVHISEISEGYVKDIADYLSVGDEVDVKVLKITPDGKINLSIRQANPTEANVQAEPQARPKKTERANRPEQHRPVRTTPRENRRNQNTDDFDTMMSQFLKDSEDRLSSLRRNTESKRGGRGGRRG</sequence>
<dbReference type="InterPro" id="IPR012340">
    <property type="entry name" value="NA-bd_OB-fold"/>
</dbReference>
<dbReference type="GO" id="GO:0005840">
    <property type="term" value="C:ribosome"/>
    <property type="evidence" value="ECO:0007669"/>
    <property type="project" value="UniProtKB-KW"/>
</dbReference>
<accession>A0A347WN82</accession>
<dbReference type="CDD" id="cd05692">
    <property type="entry name" value="S1_RPS1_repeat_hs4"/>
    <property type="match status" value="1"/>
</dbReference>
<dbReference type="InterPro" id="IPR050437">
    <property type="entry name" value="Ribos_protein_bS1-like"/>
</dbReference>
<feature type="region of interest" description="Disordered" evidence="4">
    <location>
        <begin position="73"/>
        <end position="156"/>
    </location>
</feature>
<dbReference type="RefSeq" id="WP_118991395.1">
    <property type="nucleotide sequence ID" value="NZ_CP023434.1"/>
</dbReference>
<evidence type="ECO:0000256" key="3">
    <source>
        <dbReference type="ARBA" id="ARBA00023274"/>
    </source>
</evidence>
<gene>
    <name evidence="6" type="ORF">CL176_11330</name>
</gene>
<dbReference type="SUPFAM" id="SSF50249">
    <property type="entry name" value="Nucleic acid-binding proteins"/>
    <property type="match status" value="1"/>
</dbReference>
<organism evidence="6 7">
    <name type="scientific">Suicoccus acidiformans</name>
    <dbReference type="NCBI Taxonomy" id="2036206"/>
    <lineage>
        <taxon>Bacteria</taxon>
        <taxon>Bacillati</taxon>
        <taxon>Bacillota</taxon>
        <taxon>Bacilli</taxon>
        <taxon>Lactobacillales</taxon>
        <taxon>Aerococcaceae</taxon>
        <taxon>Suicoccus</taxon>
    </lineage>
</organism>